<evidence type="ECO:0000256" key="1">
    <source>
        <dbReference type="SAM" id="MobiDB-lite"/>
    </source>
</evidence>
<feature type="compositionally biased region" description="Polar residues" evidence="1">
    <location>
        <begin position="29"/>
        <end position="39"/>
    </location>
</feature>
<comment type="caution">
    <text evidence="2">The sequence shown here is derived from an EMBL/GenBank/DDBJ whole genome shotgun (WGS) entry which is preliminary data.</text>
</comment>
<accession>A0A9Q0L129</accession>
<dbReference type="EMBL" id="JAMYWD010000002">
    <property type="protein sequence ID" value="KAJ4980019.1"/>
    <property type="molecule type" value="Genomic_DNA"/>
</dbReference>
<feature type="region of interest" description="Disordered" evidence="1">
    <location>
        <begin position="1"/>
        <end position="126"/>
    </location>
</feature>
<reference evidence="2" key="1">
    <citation type="journal article" date="2023" name="Plant J.">
        <title>The genome of the king protea, Protea cynaroides.</title>
        <authorList>
            <person name="Chang J."/>
            <person name="Duong T.A."/>
            <person name="Schoeman C."/>
            <person name="Ma X."/>
            <person name="Roodt D."/>
            <person name="Barker N."/>
            <person name="Li Z."/>
            <person name="Van de Peer Y."/>
            <person name="Mizrachi E."/>
        </authorList>
    </citation>
    <scope>NUCLEOTIDE SEQUENCE</scope>
    <source>
        <tissue evidence="2">Young leaves</tissue>
    </source>
</reference>
<feature type="compositionally biased region" description="Polar residues" evidence="1">
    <location>
        <begin position="94"/>
        <end position="106"/>
    </location>
</feature>
<gene>
    <name evidence="2" type="ORF">NE237_010799</name>
</gene>
<sequence>MGGDTGMESFLGRPQEDSGKFLGFPSKETIGSRNGNKSANELEVPNQPRNHDGATRNTRKHRQWLRREKGKGVDPSGNQRSMEAPANDAETSRGFRSNVGNSSVGGRTSGKEGMIPLGGANNVSSKDVEQEIPIPRKDNIGHWADVDEGEDPDVVEEGELRDVVQDLSEGGFENPSSDVSPLRWGILNEKALTTHCGGQQVSAQPRYLQCQLLLLSQDQ</sequence>
<evidence type="ECO:0000313" key="3">
    <source>
        <dbReference type="Proteomes" id="UP001141806"/>
    </source>
</evidence>
<dbReference type="Proteomes" id="UP001141806">
    <property type="component" value="Unassembled WGS sequence"/>
</dbReference>
<keyword evidence="3" id="KW-1185">Reference proteome</keyword>
<organism evidence="2 3">
    <name type="scientific">Protea cynaroides</name>
    <dbReference type="NCBI Taxonomy" id="273540"/>
    <lineage>
        <taxon>Eukaryota</taxon>
        <taxon>Viridiplantae</taxon>
        <taxon>Streptophyta</taxon>
        <taxon>Embryophyta</taxon>
        <taxon>Tracheophyta</taxon>
        <taxon>Spermatophyta</taxon>
        <taxon>Magnoliopsida</taxon>
        <taxon>Proteales</taxon>
        <taxon>Proteaceae</taxon>
        <taxon>Protea</taxon>
    </lineage>
</organism>
<dbReference type="AlphaFoldDB" id="A0A9Q0L129"/>
<evidence type="ECO:0000313" key="2">
    <source>
        <dbReference type="EMBL" id="KAJ4980019.1"/>
    </source>
</evidence>
<proteinExistence type="predicted"/>
<protein>
    <submittedName>
        <fullName evidence="2">Uncharacterized protein</fullName>
    </submittedName>
</protein>
<name>A0A9Q0L129_9MAGN</name>